<protein>
    <recommendedName>
        <fullName evidence="7">G-protein coupled receptors family 1 profile domain-containing protein</fullName>
    </recommendedName>
</protein>
<dbReference type="EMBL" id="JAEAOA010000332">
    <property type="protein sequence ID" value="KAK3595303.1"/>
    <property type="molecule type" value="Genomic_DNA"/>
</dbReference>
<comment type="subcellular location">
    <subcellularLocation>
        <location evidence="1">Membrane</location>
    </subcellularLocation>
</comment>
<dbReference type="InterPro" id="IPR052954">
    <property type="entry name" value="GPCR-Ligand_Int"/>
</dbReference>
<feature type="transmembrane region" description="Helical" evidence="6">
    <location>
        <begin position="162"/>
        <end position="182"/>
    </location>
</feature>
<dbReference type="PROSITE" id="PS50262">
    <property type="entry name" value="G_PROTEIN_RECEP_F1_2"/>
    <property type="match status" value="1"/>
</dbReference>
<evidence type="ECO:0000256" key="1">
    <source>
        <dbReference type="ARBA" id="ARBA00004370"/>
    </source>
</evidence>
<evidence type="ECO:0000256" key="3">
    <source>
        <dbReference type="ARBA" id="ARBA00022989"/>
    </source>
</evidence>
<dbReference type="PANTHER" id="PTHR46641">
    <property type="entry name" value="FMRFAMIDE RECEPTOR-RELATED"/>
    <property type="match status" value="1"/>
</dbReference>
<proteinExistence type="inferred from homology"/>
<feature type="domain" description="G-protein coupled receptors family 1 profile" evidence="7">
    <location>
        <begin position="66"/>
        <end position="336"/>
    </location>
</feature>
<evidence type="ECO:0000313" key="9">
    <source>
        <dbReference type="Proteomes" id="UP001195483"/>
    </source>
</evidence>
<dbReference type="Proteomes" id="UP001195483">
    <property type="component" value="Unassembled WGS sequence"/>
</dbReference>
<keyword evidence="5" id="KW-0807">Transducer</keyword>
<feature type="transmembrane region" description="Helical" evidence="6">
    <location>
        <begin position="274"/>
        <end position="295"/>
    </location>
</feature>
<feature type="transmembrane region" description="Helical" evidence="6">
    <location>
        <begin position="85"/>
        <end position="109"/>
    </location>
</feature>
<dbReference type="Gene3D" id="1.20.1070.10">
    <property type="entry name" value="Rhodopsin 7-helix transmembrane proteins"/>
    <property type="match status" value="1"/>
</dbReference>
<dbReference type="GO" id="GO:0004930">
    <property type="term" value="F:G protein-coupled receptor activity"/>
    <property type="evidence" value="ECO:0007669"/>
    <property type="project" value="UniProtKB-KW"/>
</dbReference>
<evidence type="ECO:0000259" key="7">
    <source>
        <dbReference type="PROSITE" id="PS50262"/>
    </source>
</evidence>
<keyword evidence="4 6" id="KW-0472">Membrane</keyword>
<feature type="transmembrane region" description="Helical" evidence="6">
    <location>
        <begin position="50"/>
        <end position="73"/>
    </location>
</feature>
<keyword evidence="2 5" id="KW-0812">Transmembrane</keyword>
<keyword evidence="5" id="KW-0675">Receptor</keyword>
<organism evidence="8 9">
    <name type="scientific">Potamilus streckersoni</name>
    <dbReference type="NCBI Taxonomy" id="2493646"/>
    <lineage>
        <taxon>Eukaryota</taxon>
        <taxon>Metazoa</taxon>
        <taxon>Spiralia</taxon>
        <taxon>Lophotrochozoa</taxon>
        <taxon>Mollusca</taxon>
        <taxon>Bivalvia</taxon>
        <taxon>Autobranchia</taxon>
        <taxon>Heteroconchia</taxon>
        <taxon>Palaeoheterodonta</taxon>
        <taxon>Unionida</taxon>
        <taxon>Unionoidea</taxon>
        <taxon>Unionidae</taxon>
        <taxon>Ambleminae</taxon>
        <taxon>Lampsilini</taxon>
        <taxon>Potamilus</taxon>
    </lineage>
</organism>
<name>A0AAE0VYF8_9BIVA</name>
<feature type="transmembrane region" description="Helical" evidence="6">
    <location>
        <begin position="315"/>
        <end position="332"/>
    </location>
</feature>
<evidence type="ECO:0000256" key="6">
    <source>
        <dbReference type="SAM" id="Phobius"/>
    </source>
</evidence>
<dbReference type="PROSITE" id="PS00237">
    <property type="entry name" value="G_PROTEIN_RECEP_F1_1"/>
    <property type="match status" value="1"/>
</dbReference>
<evidence type="ECO:0000313" key="8">
    <source>
        <dbReference type="EMBL" id="KAK3595303.1"/>
    </source>
</evidence>
<evidence type="ECO:0000256" key="2">
    <source>
        <dbReference type="ARBA" id="ARBA00022692"/>
    </source>
</evidence>
<dbReference type="SUPFAM" id="SSF81321">
    <property type="entry name" value="Family A G protein-coupled receptor-like"/>
    <property type="match status" value="1"/>
</dbReference>
<dbReference type="GO" id="GO:0016020">
    <property type="term" value="C:membrane"/>
    <property type="evidence" value="ECO:0007669"/>
    <property type="project" value="UniProtKB-SubCell"/>
</dbReference>
<keyword evidence="3 6" id="KW-1133">Transmembrane helix</keyword>
<feature type="transmembrane region" description="Helical" evidence="6">
    <location>
        <begin position="121"/>
        <end position="142"/>
    </location>
</feature>
<reference evidence="8" key="2">
    <citation type="journal article" date="2021" name="Genome Biol. Evol.">
        <title>Developing a high-quality reference genome for a parasitic bivalve with doubly uniparental inheritance (Bivalvia: Unionida).</title>
        <authorList>
            <person name="Smith C.H."/>
        </authorList>
    </citation>
    <scope>NUCLEOTIDE SEQUENCE</scope>
    <source>
        <strain evidence="8">CHS0354</strain>
        <tissue evidence="8">Mantle</tissue>
    </source>
</reference>
<gene>
    <name evidence="8" type="ORF">CHS0354_004452</name>
</gene>
<evidence type="ECO:0000256" key="4">
    <source>
        <dbReference type="ARBA" id="ARBA00023136"/>
    </source>
</evidence>
<sequence>MESYSDKKNELLILLPPRDCITPHYMCYKQTQIIQNATYKMEHWMEVSNYVCYVALPVILLFCIVGNVVNIIVFAKQFRTSMDTYLLGLSTASVFQAISTIVLCLVHYVGYQEYLVWTQKYALIARDWFWFSNVWLLILMSLERSITVTSNKSQSLCTSTQAAIVAVLVYLIGFVSALPRFWEYEVEEVGSLSLGKSFLILQKSTQNEIQEYKAIYYWYITSITVFLPTPLLFFMLFPLCYGTRQTVISRNYLFIKHSASTALILNRRLKEEIALTKLGIVMVILYLILMGPYLFLDLISHFMPEWTGEGTPLYIAIQNIFIICFHSNFMWYQQIYFCCNKQYRLTFLSKCCCCC</sequence>
<dbReference type="Pfam" id="PF00001">
    <property type="entry name" value="7tm_1"/>
    <property type="match status" value="1"/>
</dbReference>
<dbReference type="AlphaFoldDB" id="A0AAE0VYF8"/>
<feature type="transmembrane region" description="Helical" evidence="6">
    <location>
        <begin position="216"/>
        <end position="241"/>
    </location>
</feature>
<keyword evidence="9" id="KW-1185">Reference proteome</keyword>
<reference evidence="8" key="1">
    <citation type="journal article" date="2021" name="Genome Biol. Evol.">
        <title>A High-Quality Reference Genome for a Parasitic Bivalve with Doubly Uniparental Inheritance (Bivalvia: Unionida).</title>
        <authorList>
            <person name="Smith C.H."/>
        </authorList>
    </citation>
    <scope>NUCLEOTIDE SEQUENCE</scope>
    <source>
        <strain evidence="8">CHS0354</strain>
    </source>
</reference>
<keyword evidence="5" id="KW-0297">G-protein coupled receptor</keyword>
<dbReference type="InterPro" id="IPR017452">
    <property type="entry name" value="GPCR_Rhodpsn_7TM"/>
</dbReference>
<reference evidence="8" key="3">
    <citation type="submission" date="2023-05" db="EMBL/GenBank/DDBJ databases">
        <authorList>
            <person name="Smith C.H."/>
        </authorList>
    </citation>
    <scope>NUCLEOTIDE SEQUENCE</scope>
    <source>
        <strain evidence="8">CHS0354</strain>
        <tissue evidence="8">Mantle</tissue>
    </source>
</reference>
<evidence type="ECO:0000256" key="5">
    <source>
        <dbReference type="RuleBase" id="RU000688"/>
    </source>
</evidence>
<dbReference type="PRINTS" id="PR00237">
    <property type="entry name" value="GPCRRHODOPSN"/>
</dbReference>
<dbReference type="InterPro" id="IPR000276">
    <property type="entry name" value="GPCR_Rhodpsn"/>
</dbReference>
<dbReference type="PANTHER" id="PTHR46641:SF2">
    <property type="entry name" value="FMRFAMIDE RECEPTOR"/>
    <property type="match status" value="1"/>
</dbReference>
<comment type="similarity">
    <text evidence="5">Belongs to the G-protein coupled receptor 1 family.</text>
</comment>
<comment type="caution">
    <text evidence="8">The sequence shown here is derived from an EMBL/GenBank/DDBJ whole genome shotgun (WGS) entry which is preliminary data.</text>
</comment>
<accession>A0AAE0VYF8</accession>